<sequence>MFNGMTNNRAEWKALADVHEAKMKALEEEQKKLEDNPVLRMTHHPNSTCCVRVHGGPDH</sequence>
<dbReference type="Ensembl" id="ENSPNAT00000034196.2">
    <property type="protein sequence ID" value="ENSPNAP00000022199.2"/>
    <property type="gene ID" value="ENSPNAG00000004616.2"/>
</dbReference>
<reference evidence="2" key="2">
    <citation type="submission" date="2025-08" db="UniProtKB">
        <authorList>
            <consortium name="Ensembl"/>
        </authorList>
    </citation>
    <scope>IDENTIFICATION</scope>
</reference>
<evidence type="ECO:0000313" key="3">
    <source>
        <dbReference type="Proteomes" id="UP001501920"/>
    </source>
</evidence>
<keyword evidence="3" id="KW-1185">Reference proteome</keyword>
<evidence type="ECO:0000313" key="2">
    <source>
        <dbReference type="Ensembl" id="ENSPNAP00000022199.2"/>
    </source>
</evidence>
<accession>A0A3B4DH09</accession>
<reference evidence="2" key="3">
    <citation type="submission" date="2025-09" db="UniProtKB">
        <authorList>
            <consortium name="Ensembl"/>
        </authorList>
    </citation>
    <scope>IDENTIFICATION</scope>
</reference>
<evidence type="ECO:0000256" key="1">
    <source>
        <dbReference type="SAM" id="Coils"/>
    </source>
</evidence>
<feature type="coiled-coil region" evidence="1">
    <location>
        <begin position="9"/>
        <end position="36"/>
    </location>
</feature>
<dbReference type="Proteomes" id="UP001501920">
    <property type="component" value="Chromosome 22"/>
</dbReference>
<keyword evidence="1" id="KW-0175">Coiled coil</keyword>
<reference evidence="2 3" key="1">
    <citation type="submission" date="2020-10" db="EMBL/GenBank/DDBJ databases">
        <title>Pygocentrus nattereri (red-bellied piranha) genome, fPygNat1, primary haplotype.</title>
        <authorList>
            <person name="Myers G."/>
            <person name="Meyer A."/>
            <person name="Karagic N."/>
            <person name="Pippel M."/>
            <person name="Winkler S."/>
            <person name="Tracey A."/>
            <person name="Wood J."/>
            <person name="Formenti G."/>
            <person name="Howe K."/>
            <person name="Fedrigo O."/>
            <person name="Jarvis E.D."/>
        </authorList>
    </citation>
    <scope>NUCLEOTIDE SEQUENCE [LARGE SCALE GENOMIC DNA]</scope>
</reference>
<dbReference type="AlphaFoldDB" id="A0A3B4DH09"/>
<proteinExistence type="predicted"/>
<protein>
    <submittedName>
        <fullName evidence="2">Uncharacterized protein</fullName>
    </submittedName>
</protein>
<name>A0A3B4DH09_PYGNA</name>
<organism evidence="2 3">
    <name type="scientific">Pygocentrus nattereri</name>
    <name type="common">Red-bellied piranha</name>
    <dbReference type="NCBI Taxonomy" id="42514"/>
    <lineage>
        <taxon>Eukaryota</taxon>
        <taxon>Metazoa</taxon>
        <taxon>Chordata</taxon>
        <taxon>Craniata</taxon>
        <taxon>Vertebrata</taxon>
        <taxon>Euteleostomi</taxon>
        <taxon>Actinopterygii</taxon>
        <taxon>Neopterygii</taxon>
        <taxon>Teleostei</taxon>
        <taxon>Ostariophysi</taxon>
        <taxon>Characiformes</taxon>
        <taxon>Characoidei</taxon>
        <taxon>Pygocentrus</taxon>
    </lineage>
</organism>